<dbReference type="PANTHER" id="PTHR48081:SF13">
    <property type="entry name" value="ALPHA_BETA HYDROLASE"/>
    <property type="match status" value="1"/>
</dbReference>
<evidence type="ECO:0000313" key="3">
    <source>
        <dbReference type="EMBL" id="MFD2160778.1"/>
    </source>
</evidence>
<dbReference type="InterPro" id="IPR049492">
    <property type="entry name" value="BD-FAE-like_dom"/>
</dbReference>
<dbReference type="Pfam" id="PF20434">
    <property type="entry name" value="BD-FAE"/>
    <property type="match status" value="1"/>
</dbReference>
<evidence type="ECO:0000259" key="2">
    <source>
        <dbReference type="Pfam" id="PF20434"/>
    </source>
</evidence>
<dbReference type="RefSeq" id="WP_255902029.1">
    <property type="nucleotide sequence ID" value="NZ_JAFMZO010000002.1"/>
</dbReference>
<dbReference type="Gene3D" id="3.40.50.1820">
    <property type="entry name" value="alpha/beta hydrolase"/>
    <property type="match status" value="1"/>
</dbReference>
<keyword evidence="1" id="KW-0378">Hydrolase</keyword>
<sequence length="285" mass="31606">MNSKVFKGLVALLLVLNIAACKKNDDNDKPLLATEILDLSYGSHEQNIMDVYLPAGRSDTTRVMILVHGGSWAEGDKEDLTEFAVYYRDKGFAVVNMNYRLVGTPENNIHPAQQNDIDSAVRFVTSKALDWRVSRDKFGLVGASAGAHLALLYTYAHNASNKIKTVVSLAGPTNFTDTEGVKDPQKFAVQRFMGLDFNAANLQKYINASPISKVNSLSKPTLLIHGLNDDIVPIKQSRDLNTKLDQSKVTVELVELPNAGHEIFTDANRQEVLDKIEAWLEKYIN</sequence>
<evidence type="ECO:0000313" key="4">
    <source>
        <dbReference type="Proteomes" id="UP001597387"/>
    </source>
</evidence>
<dbReference type="InterPro" id="IPR029058">
    <property type="entry name" value="AB_hydrolase_fold"/>
</dbReference>
<name>A0ABW4ZFR2_9SPHI</name>
<dbReference type="EMBL" id="JBHUHZ010000001">
    <property type="protein sequence ID" value="MFD2160778.1"/>
    <property type="molecule type" value="Genomic_DNA"/>
</dbReference>
<proteinExistence type="predicted"/>
<accession>A0ABW4ZFR2</accession>
<evidence type="ECO:0000256" key="1">
    <source>
        <dbReference type="ARBA" id="ARBA00022801"/>
    </source>
</evidence>
<keyword evidence="4" id="KW-1185">Reference proteome</keyword>
<dbReference type="InterPro" id="IPR050300">
    <property type="entry name" value="GDXG_lipolytic_enzyme"/>
</dbReference>
<dbReference type="SUPFAM" id="SSF53474">
    <property type="entry name" value="alpha/beta-Hydrolases"/>
    <property type="match status" value="1"/>
</dbReference>
<reference evidence="4" key="1">
    <citation type="journal article" date="2019" name="Int. J. Syst. Evol. Microbiol.">
        <title>The Global Catalogue of Microorganisms (GCM) 10K type strain sequencing project: providing services to taxonomists for standard genome sequencing and annotation.</title>
        <authorList>
            <consortium name="The Broad Institute Genomics Platform"/>
            <consortium name="The Broad Institute Genome Sequencing Center for Infectious Disease"/>
            <person name="Wu L."/>
            <person name="Ma J."/>
        </authorList>
    </citation>
    <scope>NUCLEOTIDE SEQUENCE [LARGE SCALE GENOMIC DNA]</scope>
    <source>
        <strain evidence="4">KCTC 42217</strain>
    </source>
</reference>
<feature type="domain" description="BD-FAE-like" evidence="2">
    <location>
        <begin position="49"/>
        <end position="244"/>
    </location>
</feature>
<comment type="caution">
    <text evidence="3">The sequence shown here is derived from an EMBL/GenBank/DDBJ whole genome shotgun (WGS) entry which is preliminary data.</text>
</comment>
<dbReference type="PANTHER" id="PTHR48081">
    <property type="entry name" value="AB HYDROLASE SUPERFAMILY PROTEIN C4A8.06C"/>
    <property type="match status" value="1"/>
</dbReference>
<protein>
    <submittedName>
        <fullName evidence="3">Prolyl oligopeptidase family serine peptidase</fullName>
    </submittedName>
</protein>
<gene>
    <name evidence="3" type="ORF">ACFSJU_00090</name>
</gene>
<dbReference type="Proteomes" id="UP001597387">
    <property type="component" value="Unassembled WGS sequence"/>
</dbReference>
<organism evidence="3 4">
    <name type="scientific">Paradesertivirga mongoliensis</name>
    <dbReference type="NCBI Taxonomy" id="2100740"/>
    <lineage>
        <taxon>Bacteria</taxon>
        <taxon>Pseudomonadati</taxon>
        <taxon>Bacteroidota</taxon>
        <taxon>Sphingobacteriia</taxon>
        <taxon>Sphingobacteriales</taxon>
        <taxon>Sphingobacteriaceae</taxon>
        <taxon>Paradesertivirga</taxon>
    </lineage>
</organism>